<evidence type="ECO:0000313" key="5">
    <source>
        <dbReference type="Proteomes" id="UP000286931"/>
    </source>
</evidence>
<dbReference type="SUPFAM" id="SSF53720">
    <property type="entry name" value="ALDH-like"/>
    <property type="match status" value="1"/>
</dbReference>
<evidence type="ECO:0000313" key="4">
    <source>
        <dbReference type="EMBL" id="GCD93050.1"/>
    </source>
</evidence>
<dbReference type="FunFam" id="3.40.605.10:FF:000007">
    <property type="entry name" value="NAD/NADP-dependent betaine aldehyde dehydrogenase"/>
    <property type="match status" value="1"/>
</dbReference>
<dbReference type="Gene3D" id="3.40.309.10">
    <property type="entry name" value="Aldehyde Dehydrogenase, Chain A, domain 2"/>
    <property type="match status" value="1"/>
</dbReference>
<dbReference type="Pfam" id="PF00171">
    <property type="entry name" value="Aldedh"/>
    <property type="match status" value="1"/>
</dbReference>
<sequence length="452" mass="47075">MTDHATHSPIVDPRTGETYDSVPIAGPAEVDAAVRAAAEAFETWRRSTPGQRQEALLALADAIAADAERIAAVESRNTGKDFTEVLEGDIPAGIDVLRFMAGAARAAHGPLAAEYVPGHTSTVLREPVGVCALITPWNHPLGSALDKLAPALATGNTVVLKPAETTPLGTLVLGELCAKVLPPGVVNVVCGDRDTGRALVAHPVPALISLTGSSRAGAEVTAAAGVKRLHLELGGDAPAIVLADADLREAADGIAEAAFYNAGQDCTAACRVLVAAEAHDELVALLAERAARTEVGPLNNRDHLDRVAAYLTRLPAHATVVTGGRVGDGPGFHYPPTVVTGVRQDDTIVQDEVFGPVLTVQAFAYEADALRLANGVAYGLAASIWTRDAAAADALARRLDAGTVWINCHGVYATEMPHGGFKQSGYGKDLSTYALDTYTRAKHIMHTLPTPH</sequence>
<accession>A0A401YEN7</accession>
<proteinExistence type="inferred from homology"/>
<feature type="domain" description="Aldehyde dehydrogenase" evidence="3">
    <location>
        <begin position="6"/>
        <end position="444"/>
    </location>
</feature>
<dbReference type="GO" id="GO:0016620">
    <property type="term" value="F:oxidoreductase activity, acting on the aldehyde or oxo group of donors, NAD or NADP as acceptor"/>
    <property type="evidence" value="ECO:0007669"/>
    <property type="project" value="InterPro"/>
</dbReference>
<protein>
    <submittedName>
        <fullName evidence="4">Putative aldehyde dehydrogenase</fullName>
    </submittedName>
</protein>
<evidence type="ECO:0000256" key="2">
    <source>
        <dbReference type="ARBA" id="ARBA00023002"/>
    </source>
</evidence>
<keyword evidence="2" id="KW-0560">Oxidoreductase</keyword>
<dbReference type="Gene3D" id="3.40.605.10">
    <property type="entry name" value="Aldehyde Dehydrogenase, Chain A, domain 1"/>
    <property type="match status" value="1"/>
</dbReference>
<organism evidence="4 5">
    <name type="scientific">Embleya hyalina</name>
    <dbReference type="NCBI Taxonomy" id="516124"/>
    <lineage>
        <taxon>Bacteria</taxon>
        <taxon>Bacillati</taxon>
        <taxon>Actinomycetota</taxon>
        <taxon>Actinomycetes</taxon>
        <taxon>Kitasatosporales</taxon>
        <taxon>Streptomycetaceae</taxon>
        <taxon>Embleya</taxon>
    </lineage>
</organism>
<dbReference type="InterPro" id="IPR015590">
    <property type="entry name" value="Aldehyde_DH_dom"/>
</dbReference>
<dbReference type="OrthoDB" id="6882680at2"/>
<dbReference type="EMBL" id="BIFH01000013">
    <property type="protein sequence ID" value="GCD93050.1"/>
    <property type="molecule type" value="Genomic_DNA"/>
</dbReference>
<dbReference type="InterPro" id="IPR016162">
    <property type="entry name" value="Ald_DH_N"/>
</dbReference>
<keyword evidence="5" id="KW-1185">Reference proteome</keyword>
<comment type="caution">
    <text evidence="4">The sequence shown here is derived from an EMBL/GenBank/DDBJ whole genome shotgun (WGS) entry which is preliminary data.</text>
</comment>
<dbReference type="PANTHER" id="PTHR11699">
    <property type="entry name" value="ALDEHYDE DEHYDROGENASE-RELATED"/>
    <property type="match status" value="1"/>
</dbReference>
<dbReference type="Proteomes" id="UP000286931">
    <property type="component" value="Unassembled WGS sequence"/>
</dbReference>
<dbReference type="AlphaFoldDB" id="A0A401YEN7"/>
<evidence type="ECO:0000256" key="1">
    <source>
        <dbReference type="ARBA" id="ARBA00009986"/>
    </source>
</evidence>
<evidence type="ECO:0000259" key="3">
    <source>
        <dbReference type="Pfam" id="PF00171"/>
    </source>
</evidence>
<name>A0A401YEN7_9ACTN</name>
<gene>
    <name evidence="4" type="ORF">EHYA_00693</name>
</gene>
<comment type="similarity">
    <text evidence="1">Belongs to the aldehyde dehydrogenase family.</text>
</comment>
<dbReference type="InterPro" id="IPR016161">
    <property type="entry name" value="Ald_DH/histidinol_DH"/>
</dbReference>
<dbReference type="InterPro" id="IPR016163">
    <property type="entry name" value="Ald_DH_C"/>
</dbReference>
<reference evidence="4 5" key="1">
    <citation type="submission" date="2018-12" db="EMBL/GenBank/DDBJ databases">
        <title>Draft genome sequence of Embleya hyalina NBRC 13850T.</title>
        <authorList>
            <person name="Komaki H."/>
            <person name="Hosoyama A."/>
            <person name="Kimura A."/>
            <person name="Ichikawa N."/>
            <person name="Tamura T."/>
        </authorList>
    </citation>
    <scope>NUCLEOTIDE SEQUENCE [LARGE SCALE GENOMIC DNA]</scope>
    <source>
        <strain evidence="4 5">NBRC 13850</strain>
    </source>
</reference>
<dbReference type="RefSeq" id="WP_126635333.1">
    <property type="nucleotide sequence ID" value="NZ_BIFH01000013.1"/>
</dbReference>